<dbReference type="PANTHER" id="PTHR35007">
    <property type="entry name" value="INTEGRAL MEMBRANE PROTEIN-RELATED"/>
    <property type="match status" value="1"/>
</dbReference>
<evidence type="ECO:0000313" key="8">
    <source>
        <dbReference type="EMBL" id="NBR93317.1"/>
    </source>
</evidence>
<dbReference type="InterPro" id="IPR018076">
    <property type="entry name" value="T2SS_GspF_dom"/>
</dbReference>
<keyword evidence="3 6" id="KW-0812">Transmembrane</keyword>
<organism evidence="8 9">
    <name type="scientific">Candidatus Fonsibacter lacus</name>
    <dbReference type="NCBI Taxonomy" id="2576439"/>
    <lineage>
        <taxon>Bacteria</taxon>
        <taxon>Pseudomonadati</taxon>
        <taxon>Pseudomonadota</taxon>
        <taxon>Alphaproteobacteria</taxon>
        <taxon>Candidatus Pelagibacterales</taxon>
        <taxon>Candidatus Pelagibacterales incertae sedis</taxon>
        <taxon>Candidatus Fonsibacter</taxon>
    </lineage>
</organism>
<sequence>MRIQEVELFIVFLTGSALLISRQDFLSYLVKSQSSKYILMSLLKTTSIFVLTYFLIHFFTKSFSISLPIAFLLSHLPRIQRSNERKRIEEARRKSWPLVIDQLASATQSGVPLHKALDEMRNRGPAPLKEQFLAFSANFQEEGSFEKALEKFTESAHTSHTFGHDEIAVKVKATLLIARDCGGLEVGPILRNLGALLRQRERALSEVAVKQEWIKNGAALAAGTPWVLLILLSLNPQTRVAYNSSGGWLVLLIGLSLTLIAYFWISRISLSVSQVNRS</sequence>
<evidence type="ECO:0000256" key="5">
    <source>
        <dbReference type="ARBA" id="ARBA00023136"/>
    </source>
</evidence>
<feature type="transmembrane region" description="Helical" evidence="6">
    <location>
        <begin position="37"/>
        <end position="56"/>
    </location>
</feature>
<evidence type="ECO:0000256" key="1">
    <source>
        <dbReference type="ARBA" id="ARBA00004651"/>
    </source>
</evidence>
<reference evidence="8" key="1">
    <citation type="submission" date="2018-10" db="EMBL/GenBank/DDBJ databases">
        <title>Iterative Subtractive Binning of Freshwater Chronoseries Metagenomes Recovers Nearly Complete Genomes from over Four Hundred Novel Species.</title>
        <authorList>
            <person name="Rodriguez-R L.M."/>
            <person name="Tsementzi D."/>
            <person name="Luo C."/>
            <person name="Konstantinidis K.T."/>
        </authorList>
    </citation>
    <scope>NUCLEOTIDE SEQUENCE</scope>
    <source>
        <strain evidence="8">WB5_2A_028</strain>
    </source>
</reference>
<feature type="transmembrane region" description="Helical" evidence="6">
    <location>
        <begin position="217"/>
        <end position="234"/>
    </location>
</feature>
<comment type="subcellular location">
    <subcellularLocation>
        <location evidence="1">Cell membrane</location>
        <topology evidence="1">Multi-pass membrane protein</topology>
    </subcellularLocation>
</comment>
<evidence type="ECO:0000256" key="2">
    <source>
        <dbReference type="ARBA" id="ARBA00022475"/>
    </source>
</evidence>
<evidence type="ECO:0000256" key="4">
    <source>
        <dbReference type="ARBA" id="ARBA00022989"/>
    </source>
</evidence>
<keyword evidence="5 6" id="KW-0472">Membrane</keyword>
<dbReference type="AlphaFoldDB" id="A0A965GBK7"/>
<feature type="transmembrane region" description="Helical" evidence="6">
    <location>
        <begin position="6"/>
        <end position="25"/>
    </location>
</feature>
<protein>
    <recommendedName>
        <fullName evidence="7">Type II secretion system protein GspF domain-containing protein</fullName>
    </recommendedName>
</protein>
<dbReference type="PANTHER" id="PTHR35007:SF4">
    <property type="entry name" value="CONSERVED TRANSMEMBRANE PROTEIN-RELATED"/>
    <property type="match status" value="1"/>
</dbReference>
<evidence type="ECO:0000259" key="7">
    <source>
        <dbReference type="Pfam" id="PF00482"/>
    </source>
</evidence>
<evidence type="ECO:0000256" key="6">
    <source>
        <dbReference type="SAM" id="Phobius"/>
    </source>
</evidence>
<comment type="caution">
    <text evidence="8">The sequence shown here is derived from an EMBL/GenBank/DDBJ whole genome shotgun (WGS) entry which is preliminary data.</text>
</comment>
<proteinExistence type="predicted"/>
<feature type="transmembrane region" description="Helical" evidence="6">
    <location>
        <begin position="246"/>
        <end position="265"/>
    </location>
</feature>
<dbReference type="InterPro" id="IPR042094">
    <property type="entry name" value="T2SS_GspF_sf"/>
</dbReference>
<keyword evidence="2" id="KW-1003">Cell membrane</keyword>
<feature type="domain" description="Type II secretion system protein GspF" evidence="7">
    <location>
        <begin position="100"/>
        <end position="232"/>
    </location>
</feature>
<keyword evidence="4 6" id="KW-1133">Transmembrane helix</keyword>
<dbReference type="EMBL" id="RFXN01000002">
    <property type="protein sequence ID" value="NBR93317.1"/>
    <property type="molecule type" value="Genomic_DNA"/>
</dbReference>
<gene>
    <name evidence="8" type="ORF">EBT44_00375</name>
</gene>
<dbReference type="Gene3D" id="1.20.81.30">
    <property type="entry name" value="Type II secretion system (T2SS), domain F"/>
    <property type="match status" value="1"/>
</dbReference>
<dbReference type="Proteomes" id="UP000740727">
    <property type="component" value="Unassembled WGS sequence"/>
</dbReference>
<dbReference type="Pfam" id="PF00482">
    <property type="entry name" value="T2SSF"/>
    <property type="match status" value="1"/>
</dbReference>
<name>A0A965GBK7_9PROT</name>
<dbReference type="GO" id="GO:0005886">
    <property type="term" value="C:plasma membrane"/>
    <property type="evidence" value="ECO:0007669"/>
    <property type="project" value="UniProtKB-SubCell"/>
</dbReference>
<accession>A0A965GBK7</accession>
<evidence type="ECO:0000256" key="3">
    <source>
        <dbReference type="ARBA" id="ARBA00022692"/>
    </source>
</evidence>
<evidence type="ECO:0000313" key="9">
    <source>
        <dbReference type="Proteomes" id="UP000740727"/>
    </source>
</evidence>